<gene>
    <name evidence="2" type="ORF">WJX73_007354</name>
</gene>
<evidence type="ECO:0000313" key="3">
    <source>
        <dbReference type="Proteomes" id="UP001465755"/>
    </source>
</evidence>
<name>A0AAW1Q2R5_9CHLO</name>
<sequence length="379" mass="41387">MPEGPPLADSMSELRLSHSEAHVLGSKAEANRHNKDLCADSKTPRDSFRPSGKIVRALTQKFSSLSNSSHSATLPRKDQVSTGQRERPPFRVFATKMSASPTRTKHLQPFRPRHNPGTLTARSSLPAAAKPQPPLQPLRTRESAPSPCVGVSTQSMVARVTKPLEVPHAPTASNQELQRPMTRMPKLEVPHAPVASNQEVQSLVARVTKLEELLAEGGRHREAPSHMVVEKLQGLESQLLRLESRLVSEEDPVSVTPPCTQRDSCVAESGLQNQSERIAGEEMMQLTDKMPQPLFADENAVPEYLSRLTNLQTDEENAERPQALPKSASSWDASSADNKHGLDELAGSKSEGDLDWAVLSWSSPPKTPAGSSARRVTCE</sequence>
<feature type="region of interest" description="Disordered" evidence="1">
    <location>
        <begin position="24"/>
        <end position="51"/>
    </location>
</feature>
<feature type="compositionally biased region" description="Basic residues" evidence="1">
    <location>
        <begin position="103"/>
        <end position="114"/>
    </location>
</feature>
<accession>A0AAW1Q2R5</accession>
<protein>
    <submittedName>
        <fullName evidence="2">Uncharacterized protein</fullName>
    </submittedName>
</protein>
<reference evidence="2 3" key="1">
    <citation type="journal article" date="2024" name="Nat. Commun.">
        <title>Phylogenomics reveals the evolutionary origins of lichenization in chlorophyte algae.</title>
        <authorList>
            <person name="Puginier C."/>
            <person name="Libourel C."/>
            <person name="Otte J."/>
            <person name="Skaloud P."/>
            <person name="Haon M."/>
            <person name="Grisel S."/>
            <person name="Petersen M."/>
            <person name="Berrin J.G."/>
            <person name="Delaux P.M."/>
            <person name="Dal Grande F."/>
            <person name="Keller J."/>
        </authorList>
    </citation>
    <scope>NUCLEOTIDE SEQUENCE [LARGE SCALE GENOMIC DNA]</scope>
    <source>
        <strain evidence="2 3">SAG 2036</strain>
    </source>
</reference>
<keyword evidence="3" id="KW-1185">Reference proteome</keyword>
<organism evidence="2 3">
    <name type="scientific">Symbiochloris irregularis</name>
    <dbReference type="NCBI Taxonomy" id="706552"/>
    <lineage>
        <taxon>Eukaryota</taxon>
        <taxon>Viridiplantae</taxon>
        <taxon>Chlorophyta</taxon>
        <taxon>core chlorophytes</taxon>
        <taxon>Trebouxiophyceae</taxon>
        <taxon>Trebouxiales</taxon>
        <taxon>Trebouxiaceae</taxon>
        <taxon>Symbiochloris</taxon>
    </lineage>
</organism>
<feature type="region of interest" description="Disordered" evidence="1">
    <location>
        <begin position="313"/>
        <end position="379"/>
    </location>
</feature>
<comment type="caution">
    <text evidence="2">The sequence shown here is derived from an EMBL/GenBank/DDBJ whole genome shotgun (WGS) entry which is preliminary data.</text>
</comment>
<dbReference type="Proteomes" id="UP001465755">
    <property type="component" value="Unassembled WGS sequence"/>
</dbReference>
<evidence type="ECO:0000256" key="1">
    <source>
        <dbReference type="SAM" id="MobiDB-lite"/>
    </source>
</evidence>
<proteinExistence type="predicted"/>
<feature type="compositionally biased region" description="Low complexity" evidence="1">
    <location>
        <begin position="327"/>
        <end position="336"/>
    </location>
</feature>
<feature type="compositionally biased region" description="Basic and acidic residues" evidence="1">
    <location>
        <begin position="75"/>
        <end position="89"/>
    </location>
</feature>
<dbReference type="AlphaFoldDB" id="A0AAW1Q2R5"/>
<feature type="compositionally biased region" description="Basic and acidic residues" evidence="1">
    <location>
        <begin position="29"/>
        <end position="48"/>
    </location>
</feature>
<dbReference type="EMBL" id="JALJOQ010000001">
    <property type="protein sequence ID" value="KAK9815092.1"/>
    <property type="molecule type" value="Genomic_DNA"/>
</dbReference>
<evidence type="ECO:0000313" key="2">
    <source>
        <dbReference type="EMBL" id="KAK9815092.1"/>
    </source>
</evidence>
<feature type="region of interest" description="Disordered" evidence="1">
    <location>
        <begin position="63"/>
        <end position="151"/>
    </location>
</feature>